<accession>A0ABW8LSC6</accession>
<reference evidence="1 2" key="1">
    <citation type="submission" date="2024-11" db="EMBL/GenBank/DDBJ databases">
        <title>The Natural Products Discovery Center: Release of the First 8490 Sequenced Strains for Exploring Actinobacteria Biosynthetic Diversity.</title>
        <authorList>
            <person name="Kalkreuter E."/>
            <person name="Kautsar S.A."/>
            <person name="Yang D."/>
            <person name="Bader C.D."/>
            <person name="Teijaro C.N."/>
            <person name="Fluegel L."/>
            <person name="Davis C.M."/>
            <person name="Simpson J.R."/>
            <person name="Lauterbach L."/>
            <person name="Steele A.D."/>
            <person name="Gui C."/>
            <person name="Meng S."/>
            <person name="Li G."/>
            <person name="Viehrig K."/>
            <person name="Ye F."/>
            <person name="Su P."/>
            <person name="Kiefer A.F."/>
            <person name="Nichols A."/>
            <person name="Cepeda A.J."/>
            <person name="Yan W."/>
            <person name="Fan B."/>
            <person name="Jiang Y."/>
            <person name="Adhikari A."/>
            <person name="Zheng C.-J."/>
            <person name="Schuster L."/>
            <person name="Cowan T.M."/>
            <person name="Smanski M.J."/>
            <person name="Chevrette M.G."/>
            <person name="De Carvalho L.P.S."/>
            <person name="Shen B."/>
        </authorList>
    </citation>
    <scope>NUCLEOTIDE SEQUENCE [LARGE SCALE GENOMIC DNA]</scope>
    <source>
        <strain evidence="1 2">NPDC020863</strain>
    </source>
</reference>
<dbReference type="Gene3D" id="2.60.120.260">
    <property type="entry name" value="Galactose-binding domain-like"/>
    <property type="match status" value="1"/>
</dbReference>
<protein>
    <submittedName>
        <fullName evidence="1">Uncharacterized protein</fullName>
    </submittedName>
</protein>
<evidence type="ECO:0000313" key="1">
    <source>
        <dbReference type="EMBL" id="MFK4268814.1"/>
    </source>
</evidence>
<proteinExistence type="predicted"/>
<dbReference type="RefSeq" id="WP_404747433.1">
    <property type="nucleotide sequence ID" value="NZ_JBJDQH010000009.1"/>
</dbReference>
<evidence type="ECO:0000313" key="2">
    <source>
        <dbReference type="Proteomes" id="UP001620295"/>
    </source>
</evidence>
<comment type="caution">
    <text evidence="1">The sequence shown here is derived from an EMBL/GenBank/DDBJ whole genome shotgun (WGS) entry which is preliminary data.</text>
</comment>
<organism evidence="1 2">
    <name type="scientific">Streptomyces milbemycinicus</name>
    <dbReference type="NCBI Taxonomy" id="476552"/>
    <lineage>
        <taxon>Bacteria</taxon>
        <taxon>Bacillati</taxon>
        <taxon>Actinomycetota</taxon>
        <taxon>Actinomycetes</taxon>
        <taxon>Kitasatosporales</taxon>
        <taxon>Streptomycetaceae</taxon>
        <taxon>Streptomyces</taxon>
    </lineage>
</organism>
<sequence>MRTARPADWVSVTWAKRRRLGRVEVSFTIDATHSLPASVEVSAWNGHAYVPVREAKVTWATSSDTPTVITFAPVRTSRLRLDLTSARPGAADGAQRISALEAL</sequence>
<dbReference type="Proteomes" id="UP001620295">
    <property type="component" value="Unassembled WGS sequence"/>
</dbReference>
<name>A0ABW8LSC6_9ACTN</name>
<gene>
    <name evidence="1" type="ORF">ACI2L5_28305</name>
</gene>
<dbReference type="EMBL" id="JBJDQH010000009">
    <property type="protein sequence ID" value="MFK4268814.1"/>
    <property type="molecule type" value="Genomic_DNA"/>
</dbReference>
<keyword evidence="2" id="KW-1185">Reference proteome</keyword>